<evidence type="ECO:0000313" key="1">
    <source>
        <dbReference type="EMBL" id="KAH9366912.1"/>
    </source>
</evidence>
<protein>
    <submittedName>
        <fullName evidence="1">Uncharacterized protein</fullName>
    </submittedName>
</protein>
<proteinExistence type="predicted"/>
<gene>
    <name evidence="1" type="ORF">HPB48_022256</name>
</gene>
<dbReference type="Proteomes" id="UP000821853">
    <property type="component" value="Chromosome 2"/>
</dbReference>
<evidence type="ECO:0000313" key="2">
    <source>
        <dbReference type="Proteomes" id="UP000821853"/>
    </source>
</evidence>
<reference evidence="1 2" key="1">
    <citation type="journal article" date="2020" name="Cell">
        <title>Large-Scale Comparative Analyses of Tick Genomes Elucidate Their Genetic Diversity and Vector Capacities.</title>
        <authorList>
            <consortium name="Tick Genome and Microbiome Consortium (TIGMIC)"/>
            <person name="Jia N."/>
            <person name="Wang J."/>
            <person name="Shi W."/>
            <person name="Du L."/>
            <person name="Sun Y."/>
            <person name="Zhan W."/>
            <person name="Jiang J.F."/>
            <person name="Wang Q."/>
            <person name="Zhang B."/>
            <person name="Ji P."/>
            <person name="Bell-Sakyi L."/>
            <person name="Cui X.M."/>
            <person name="Yuan T.T."/>
            <person name="Jiang B.G."/>
            <person name="Yang W.F."/>
            <person name="Lam T.T."/>
            <person name="Chang Q.C."/>
            <person name="Ding S.J."/>
            <person name="Wang X.J."/>
            <person name="Zhu J.G."/>
            <person name="Ruan X.D."/>
            <person name="Zhao L."/>
            <person name="Wei J.T."/>
            <person name="Ye R.Z."/>
            <person name="Que T.C."/>
            <person name="Du C.H."/>
            <person name="Zhou Y.H."/>
            <person name="Cheng J.X."/>
            <person name="Dai P.F."/>
            <person name="Guo W.B."/>
            <person name="Han X.H."/>
            <person name="Huang E.J."/>
            <person name="Li L.F."/>
            <person name="Wei W."/>
            <person name="Gao Y.C."/>
            <person name="Liu J.Z."/>
            <person name="Shao H.Z."/>
            <person name="Wang X."/>
            <person name="Wang C.C."/>
            <person name="Yang T.C."/>
            <person name="Huo Q.B."/>
            <person name="Li W."/>
            <person name="Chen H.Y."/>
            <person name="Chen S.E."/>
            <person name="Zhou L.G."/>
            <person name="Ni X.B."/>
            <person name="Tian J.H."/>
            <person name="Sheng Y."/>
            <person name="Liu T."/>
            <person name="Pan Y.S."/>
            <person name="Xia L.Y."/>
            <person name="Li J."/>
            <person name="Zhao F."/>
            <person name="Cao W.C."/>
        </authorList>
    </citation>
    <scope>NUCLEOTIDE SEQUENCE [LARGE SCALE GENOMIC DNA]</scope>
    <source>
        <strain evidence="1">HaeL-2018</strain>
    </source>
</reference>
<dbReference type="VEuPathDB" id="VectorBase:HLOH_062842"/>
<organism evidence="1 2">
    <name type="scientific">Haemaphysalis longicornis</name>
    <name type="common">Bush tick</name>
    <dbReference type="NCBI Taxonomy" id="44386"/>
    <lineage>
        <taxon>Eukaryota</taxon>
        <taxon>Metazoa</taxon>
        <taxon>Ecdysozoa</taxon>
        <taxon>Arthropoda</taxon>
        <taxon>Chelicerata</taxon>
        <taxon>Arachnida</taxon>
        <taxon>Acari</taxon>
        <taxon>Parasitiformes</taxon>
        <taxon>Ixodida</taxon>
        <taxon>Ixodoidea</taxon>
        <taxon>Ixodidae</taxon>
        <taxon>Haemaphysalinae</taxon>
        <taxon>Haemaphysalis</taxon>
    </lineage>
</organism>
<name>A0A9J6FWZ8_HAELO</name>
<dbReference type="AlphaFoldDB" id="A0A9J6FWZ8"/>
<accession>A0A9J6FWZ8</accession>
<keyword evidence="2" id="KW-1185">Reference proteome</keyword>
<sequence length="136" mass="15065">MLWWPSYALPPLIGAHETRLPQLNEGLEDRFGDARFLQLHFAELKRVRQQGMTLEDLKNRVERLTHKALTDSPNVTKDLIGTEAFVDTLENPNGQRFVGVARPMTVRAALGLALEASAVKFPAAQQVEAGTLSSNS</sequence>
<comment type="caution">
    <text evidence="1">The sequence shown here is derived from an EMBL/GenBank/DDBJ whole genome shotgun (WGS) entry which is preliminary data.</text>
</comment>
<dbReference type="EMBL" id="JABSTR010000004">
    <property type="protein sequence ID" value="KAH9366912.1"/>
    <property type="molecule type" value="Genomic_DNA"/>
</dbReference>
<dbReference type="OrthoDB" id="6537796at2759"/>